<dbReference type="PROSITE" id="PS50949">
    <property type="entry name" value="HTH_GNTR"/>
    <property type="match status" value="1"/>
</dbReference>
<evidence type="ECO:0000256" key="1">
    <source>
        <dbReference type="ARBA" id="ARBA00005384"/>
    </source>
</evidence>
<feature type="domain" description="HTH gntR-type" evidence="6">
    <location>
        <begin position="4"/>
        <end position="72"/>
    </location>
</feature>
<dbReference type="AlphaFoldDB" id="A0A5N4W2V9"/>
<sequence length="480" mass="54269">MHTHSKIDIVMEKIKSQIANQRFVAGARLPSVRRLAQDLNFSISTVVEAYARLVTEGVLEARAGSGFYVKGQMQTKKIAEHHVQYEREINPLWISRQSLDANEETLKPGCGWLPPEWMPESSLRKALKHAAKSSLKMLVEYPVPHGHMGLRQWIARKNNQYEIQVEPSQILITDSGTQSIDLIFRVHLKAGDVILVDDPCYFNFQALIQAHHLQAIAIPFTAQGPDIERFEQALQYQPKLYLTNSGIHNPTGATLSIQRAYQVAKLADQANLMIVEDDIFSEFEYVPAPRYCTLMGLGRVIQIGSFSKTLTASLRCGYIVSSQQDIEKYIDLKIATNFSSGHLNAEIIFSALMDSQYLKHIESLKKKLNTSMGLCIQRLRQLHIEPVLIPKAGIFLWCKLPSEIDAAELSRRCLKRGLILAPGHAFSQSEGAKHLMRFNVAQCMNPQIFEIIAEVMDSFSFDHEKPNSKMLINKNEMQPN</sequence>
<protein>
    <submittedName>
        <fullName evidence="7">PLP-dependent aminotransferase family protein</fullName>
    </submittedName>
</protein>
<dbReference type="InterPro" id="IPR015422">
    <property type="entry name" value="PyrdxlP-dep_Trfase_small"/>
</dbReference>
<dbReference type="InterPro" id="IPR036390">
    <property type="entry name" value="WH_DNA-bd_sf"/>
</dbReference>
<dbReference type="GO" id="GO:0030170">
    <property type="term" value="F:pyridoxal phosphate binding"/>
    <property type="evidence" value="ECO:0007669"/>
    <property type="project" value="InterPro"/>
</dbReference>
<name>A0A5N4W2V9_9GAMM</name>
<evidence type="ECO:0000256" key="3">
    <source>
        <dbReference type="ARBA" id="ARBA00023015"/>
    </source>
</evidence>
<dbReference type="InterPro" id="IPR051446">
    <property type="entry name" value="HTH_trans_reg/aminotransferase"/>
</dbReference>
<dbReference type="CDD" id="cd00609">
    <property type="entry name" value="AAT_like"/>
    <property type="match status" value="1"/>
</dbReference>
<dbReference type="GO" id="GO:0008483">
    <property type="term" value="F:transaminase activity"/>
    <property type="evidence" value="ECO:0007669"/>
    <property type="project" value="UniProtKB-KW"/>
</dbReference>
<dbReference type="PANTHER" id="PTHR46577">
    <property type="entry name" value="HTH-TYPE TRANSCRIPTIONAL REGULATORY PROTEIN GABR"/>
    <property type="match status" value="1"/>
</dbReference>
<dbReference type="Proteomes" id="UP000325788">
    <property type="component" value="Unassembled WGS sequence"/>
</dbReference>
<dbReference type="Gene3D" id="3.40.640.10">
    <property type="entry name" value="Type I PLP-dependent aspartate aminotransferase-like (Major domain)"/>
    <property type="match status" value="1"/>
</dbReference>
<dbReference type="EMBL" id="VXLD01000014">
    <property type="protein sequence ID" value="KAB1852321.1"/>
    <property type="molecule type" value="Genomic_DNA"/>
</dbReference>
<dbReference type="Pfam" id="PF00392">
    <property type="entry name" value="GntR"/>
    <property type="match status" value="1"/>
</dbReference>
<dbReference type="Gene3D" id="1.10.10.10">
    <property type="entry name" value="Winged helix-like DNA-binding domain superfamily/Winged helix DNA-binding domain"/>
    <property type="match status" value="1"/>
</dbReference>
<keyword evidence="7" id="KW-0032">Aminotransferase</keyword>
<proteinExistence type="inferred from homology"/>
<dbReference type="InterPro" id="IPR004839">
    <property type="entry name" value="Aminotransferase_I/II_large"/>
</dbReference>
<dbReference type="GO" id="GO:0003677">
    <property type="term" value="F:DNA binding"/>
    <property type="evidence" value="ECO:0007669"/>
    <property type="project" value="UniProtKB-KW"/>
</dbReference>
<keyword evidence="2" id="KW-0663">Pyridoxal phosphate</keyword>
<dbReference type="RefSeq" id="WP_151505265.1">
    <property type="nucleotide sequence ID" value="NZ_VXLD01000014.1"/>
</dbReference>
<comment type="similarity">
    <text evidence="1">In the C-terminal section; belongs to the class-I pyridoxal-phosphate-dependent aminotransferase family.</text>
</comment>
<keyword evidence="4" id="KW-0238">DNA-binding</keyword>
<dbReference type="InterPro" id="IPR000524">
    <property type="entry name" value="Tscrpt_reg_HTH_GntR"/>
</dbReference>
<dbReference type="InterPro" id="IPR036388">
    <property type="entry name" value="WH-like_DNA-bd_sf"/>
</dbReference>
<reference evidence="7 8" key="1">
    <citation type="submission" date="2019-09" db="EMBL/GenBank/DDBJ databases">
        <title>Draft genome sequence of Acinetobacter tandoii W4-4-4 isolated from environmental water sample.</title>
        <authorList>
            <person name="Wee S.K."/>
            <person name="Yan B."/>
            <person name="Mustaffa S.B."/>
            <person name="Yap E.P.H."/>
        </authorList>
    </citation>
    <scope>NUCLEOTIDE SEQUENCE [LARGE SCALE GENOMIC DNA]</scope>
    <source>
        <strain evidence="7 8">W4-4-4</strain>
    </source>
</reference>
<evidence type="ECO:0000256" key="4">
    <source>
        <dbReference type="ARBA" id="ARBA00023125"/>
    </source>
</evidence>
<dbReference type="InterPro" id="IPR015421">
    <property type="entry name" value="PyrdxlP-dep_Trfase_major"/>
</dbReference>
<evidence type="ECO:0000256" key="5">
    <source>
        <dbReference type="ARBA" id="ARBA00023163"/>
    </source>
</evidence>
<organism evidence="7 8">
    <name type="scientific">Acinetobacter tandoii</name>
    <dbReference type="NCBI Taxonomy" id="202954"/>
    <lineage>
        <taxon>Bacteria</taxon>
        <taxon>Pseudomonadati</taxon>
        <taxon>Pseudomonadota</taxon>
        <taxon>Gammaproteobacteria</taxon>
        <taxon>Moraxellales</taxon>
        <taxon>Moraxellaceae</taxon>
        <taxon>Acinetobacter</taxon>
    </lineage>
</organism>
<keyword evidence="5" id="KW-0804">Transcription</keyword>
<dbReference type="CDD" id="cd07377">
    <property type="entry name" value="WHTH_GntR"/>
    <property type="match status" value="1"/>
</dbReference>
<keyword evidence="3" id="KW-0805">Transcription regulation</keyword>
<dbReference type="Pfam" id="PF00155">
    <property type="entry name" value="Aminotran_1_2"/>
    <property type="match status" value="1"/>
</dbReference>
<evidence type="ECO:0000256" key="2">
    <source>
        <dbReference type="ARBA" id="ARBA00022898"/>
    </source>
</evidence>
<keyword evidence="7" id="KW-0808">Transferase</keyword>
<dbReference type="Gene3D" id="3.90.1150.10">
    <property type="entry name" value="Aspartate Aminotransferase, domain 1"/>
    <property type="match status" value="1"/>
</dbReference>
<dbReference type="InterPro" id="IPR015424">
    <property type="entry name" value="PyrdxlP-dep_Trfase"/>
</dbReference>
<dbReference type="PANTHER" id="PTHR46577:SF2">
    <property type="entry name" value="TRANSCRIPTIONAL REGULATORY PROTEIN"/>
    <property type="match status" value="1"/>
</dbReference>
<dbReference type="SUPFAM" id="SSF46785">
    <property type="entry name" value="Winged helix' DNA-binding domain"/>
    <property type="match status" value="1"/>
</dbReference>
<dbReference type="SMART" id="SM00345">
    <property type="entry name" value="HTH_GNTR"/>
    <property type="match status" value="1"/>
</dbReference>
<dbReference type="GO" id="GO:0003700">
    <property type="term" value="F:DNA-binding transcription factor activity"/>
    <property type="evidence" value="ECO:0007669"/>
    <property type="project" value="InterPro"/>
</dbReference>
<evidence type="ECO:0000259" key="6">
    <source>
        <dbReference type="PROSITE" id="PS50949"/>
    </source>
</evidence>
<accession>A0A5N4W2V9</accession>
<gene>
    <name evidence="7" type="ORF">F4W09_15085</name>
</gene>
<evidence type="ECO:0000313" key="8">
    <source>
        <dbReference type="Proteomes" id="UP000325788"/>
    </source>
</evidence>
<comment type="caution">
    <text evidence="7">The sequence shown here is derived from an EMBL/GenBank/DDBJ whole genome shotgun (WGS) entry which is preliminary data.</text>
</comment>
<evidence type="ECO:0000313" key="7">
    <source>
        <dbReference type="EMBL" id="KAB1852321.1"/>
    </source>
</evidence>
<dbReference type="SUPFAM" id="SSF53383">
    <property type="entry name" value="PLP-dependent transferases"/>
    <property type="match status" value="1"/>
</dbReference>